<sequence length="110" mass="12568">MKPLEERVINIGEIDAHTDSGYRTAPAKVVDCYISIIMDGTRVSVTPENLFIDMLNTYRKATVKMPEHWLDNSGSVEAIEQRLNYIRINVTQKLLDNGTLIRRGNKFSWA</sequence>
<reference evidence="1" key="1">
    <citation type="journal article" date="2021" name="Proc. Natl. Acad. Sci. U.S.A.">
        <title>A Catalog of Tens of Thousands of Viruses from Human Metagenomes Reveals Hidden Associations with Chronic Diseases.</title>
        <authorList>
            <person name="Tisza M.J."/>
            <person name="Buck C.B."/>
        </authorList>
    </citation>
    <scope>NUCLEOTIDE SEQUENCE</scope>
    <source>
        <strain evidence="1">CtKkB1</strain>
    </source>
</reference>
<protein>
    <submittedName>
        <fullName evidence="1">Uncharacterized protein</fullName>
    </submittedName>
</protein>
<dbReference type="EMBL" id="BK016195">
    <property type="protein sequence ID" value="DAG01605.1"/>
    <property type="molecule type" value="Genomic_DNA"/>
</dbReference>
<accession>A0A8S5V4H3</accession>
<proteinExistence type="predicted"/>
<evidence type="ECO:0000313" key="1">
    <source>
        <dbReference type="EMBL" id="DAG01605.1"/>
    </source>
</evidence>
<organism evidence="1">
    <name type="scientific">Myoviridae sp. ctKkB1</name>
    <dbReference type="NCBI Taxonomy" id="2825081"/>
    <lineage>
        <taxon>Viruses</taxon>
        <taxon>Duplodnaviria</taxon>
        <taxon>Heunggongvirae</taxon>
        <taxon>Uroviricota</taxon>
        <taxon>Caudoviricetes</taxon>
    </lineage>
</organism>
<name>A0A8S5V4H3_9CAUD</name>